<dbReference type="PANTHER" id="PTHR24209:SF25">
    <property type="entry name" value="PROTEIN DA1-RELATED 1"/>
    <property type="match status" value="1"/>
</dbReference>
<dbReference type="AlphaFoldDB" id="A0A5H2XJW9"/>
<proteinExistence type="predicted"/>
<protein>
    <submittedName>
        <fullName evidence="4">DA1</fullName>
    </submittedName>
</protein>
<accession>A0A5H2XJW9</accession>
<dbReference type="PANTHER" id="PTHR24209">
    <property type="entry name" value="PROTEIN DA1-RELATED 2"/>
    <property type="match status" value="1"/>
</dbReference>
<gene>
    <name evidence="4" type="ORF">Prudu_118S000300</name>
</gene>
<evidence type="ECO:0000256" key="2">
    <source>
        <dbReference type="ARBA" id="ARBA00022833"/>
    </source>
</evidence>
<dbReference type="EMBL" id="AP020455">
    <property type="protein sequence ID" value="BBN67574.1"/>
    <property type="molecule type" value="Genomic_DNA"/>
</dbReference>
<keyword evidence="2" id="KW-0862">Zinc</keyword>
<dbReference type="GO" id="GO:0043130">
    <property type="term" value="F:ubiquitin binding"/>
    <property type="evidence" value="ECO:0007669"/>
    <property type="project" value="TreeGrafter"/>
</dbReference>
<dbReference type="InterPro" id="IPR045218">
    <property type="entry name" value="DA1-like"/>
</dbReference>
<dbReference type="GO" id="GO:0046872">
    <property type="term" value="F:metal ion binding"/>
    <property type="evidence" value="ECO:0007669"/>
    <property type="project" value="UniProtKB-KW"/>
</dbReference>
<feature type="domain" description="LIM zinc-binding" evidence="3">
    <location>
        <begin position="8"/>
        <end position="36"/>
    </location>
</feature>
<evidence type="ECO:0000259" key="3">
    <source>
        <dbReference type="Pfam" id="PF00412"/>
    </source>
</evidence>
<sequence>MDSPPKFKWHPHCFRCHACDLPITGSKFSMHENHPYHMPATGRGIYDVILSSHEDDGTPRCCCCGRIKPRNTIYYLLNDGRHQCLECRDSAITEANECEALFLEIQKLFDLKFQEKIF</sequence>
<organism evidence="4">
    <name type="scientific">Prunus dulcis</name>
    <name type="common">Almond</name>
    <name type="synonym">Amygdalus dulcis</name>
    <dbReference type="NCBI Taxonomy" id="3755"/>
    <lineage>
        <taxon>Eukaryota</taxon>
        <taxon>Viridiplantae</taxon>
        <taxon>Streptophyta</taxon>
        <taxon>Embryophyta</taxon>
        <taxon>Tracheophyta</taxon>
        <taxon>Spermatophyta</taxon>
        <taxon>Magnoliopsida</taxon>
        <taxon>eudicotyledons</taxon>
        <taxon>Gunneridae</taxon>
        <taxon>Pentapetalae</taxon>
        <taxon>rosids</taxon>
        <taxon>fabids</taxon>
        <taxon>Rosales</taxon>
        <taxon>Rosaceae</taxon>
        <taxon>Amygdaloideae</taxon>
        <taxon>Amygdaleae</taxon>
        <taxon>Prunus</taxon>
    </lineage>
</organism>
<keyword evidence="1" id="KW-0479">Metal-binding</keyword>
<reference evidence="4" key="1">
    <citation type="journal article" date="2019" name="Science">
        <title>Mutation of a bHLH transcription factor allowed almond domestication.</title>
        <authorList>
            <person name="Sanchez-Perez R."/>
            <person name="Pavan S."/>
            <person name="Mazzeo R."/>
            <person name="Moldovan C."/>
            <person name="Aiese Cigliano R."/>
            <person name="Del Cueto J."/>
            <person name="Ricciardi F."/>
            <person name="Lotti C."/>
            <person name="Ricciardi L."/>
            <person name="Dicenta F."/>
            <person name="Lopez-Marques R.L."/>
            <person name="Lindberg Moller B."/>
        </authorList>
    </citation>
    <scope>NUCLEOTIDE SEQUENCE</scope>
</reference>
<dbReference type="InterPro" id="IPR001781">
    <property type="entry name" value="Znf_LIM"/>
</dbReference>
<evidence type="ECO:0000256" key="1">
    <source>
        <dbReference type="ARBA" id="ARBA00022723"/>
    </source>
</evidence>
<feature type="non-terminal residue" evidence="4">
    <location>
        <position position="118"/>
    </location>
</feature>
<dbReference type="Gene3D" id="2.10.110.10">
    <property type="entry name" value="Cysteine Rich Protein"/>
    <property type="match status" value="1"/>
</dbReference>
<name>A0A5H2XJW9_PRUDU</name>
<dbReference type="Pfam" id="PF00412">
    <property type="entry name" value="LIM"/>
    <property type="match status" value="1"/>
</dbReference>
<evidence type="ECO:0000313" key="4">
    <source>
        <dbReference type="EMBL" id="BBN67574.1"/>
    </source>
</evidence>